<feature type="domain" description="DUF155" evidence="2">
    <location>
        <begin position="5"/>
        <end position="81"/>
    </location>
</feature>
<comment type="similarity">
    <text evidence="1">Belongs to the RMD1/sif2 family.</text>
</comment>
<organism evidence="3 4">
    <name type="scientific">Symbiodinium pilosum</name>
    <name type="common">Dinoflagellate</name>
    <dbReference type="NCBI Taxonomy" id="2952"/>
    <lineage>
        <taxon>Eukaryota</taxon>
        <taxon>Sar</taxon>
        <taxon>Alveolata</taxon>
        <taxon>Dinophyceae</taxon>
        <taxon>Suessiales</taxon>
        <taxon>Symbiodiniaceae</taxon>
        <taxon>Symbiodinium</taxon>
    </lineage>
</organism>
<dbReference type="EMBL" id="CAJNIZ010036558">
    <property type="protein sequence ID" value="CAE7566122.1"/>
    <property type="molecule type" value="Genomic_DNA"/>
</dbReference>
<dbReference type="Proteomes" id="UP000649617">
    <property type="component" value="Unassembled WGS sequence"/>
</dbReference>
<protein>
    <submittedName>
        <fullName evidence="3">Sif2 protein</fullName>
    </submittedName>
</protein>
<sequence>MRLGYAFAQSVKLAVFEKIVDAALVEAKPIPEALAQHGTFDLDEKLVKMQMGAIFVTKCSMTLQSDMLGTPEILWEHDRFDAQLDARKNQSSHRRCSAVCFAGSMILAASTWKLGSAWLSCK</sequence>
<accession>A0A812U963</accession>
<dbReference type="InterPro" id="IPR051624">
    <property type="entry name" value="RMD1/Sad1-interacting"/>
</dbReference>
<dbReference type="OrthoDB" id="443386at2759"/>
<keyword evidence="4" id="KW-1185">Reference proteome</keyword>
<dbReference type="Pfam" id="PF02582">
    <property type="entry name" value="DUF155"/>
    <property type="match status" value="1"/>
</dbReference>
<evidence type="ECO:0000256" key="1">
    <source>
        <dbReference type="ARBA" id="ARBA00008306"/>
    </source>
</evidence>
<dbReference type="PANTHER" id="PTHR16255:SF1">
    <property type="entry name" value="REQUIRED FOR MEIOTIC NUCLEAR DIVISION PROTEIN 1 HOMOLOG"/>
    <property type="match status" value="1"/>
</dbReference>
<dbReference type="InterPro" id="IPR003734">
    <property type="entry name" value="DUF155"/>
</dbReference>
<dbReference type="AlphaFoldDB" id="A0A812U963"/>
<evidence type="ECO:0000313" key="3">
    <source>
        <dbReference type="EMBL" id="CAE7566122.1"/>
    </source>
</evidence>
<dbReference type="PANTHER" id="PTHR16255">
    <property type="entry name" value="REQUIRED FOR MEIOTIC NUCLEAR DIVISION PROTEIN 1 HOMOLOG"/>
    <property type="match status" value="1"/>
</dbReference>
<dbReference type="GO" id="GO:0005739">
    <property type="term" value="C:mitochondrion"/>
    <property type="evidence" value="ECO:0007669"/>
    <property type="project" value="UniProtKB-ARBA"/>
</dbReference>
<evidence type="ECO:0000313" key="4">
    <source>
        <dbReference type="Proteomes" id="UP000649617"/>
    </source>
</evidence>
<name>A0A812U963_SYMPI</name>
<reference evidence="3" key="1">
    <citation type="submission" date="2021-02" db="EMBL/GenBank/DDBJ databases">
        <authorList>
            <person name="Dougan E. K."/>
            <person name="Rhodes N."/>
            <person name="Thang M."/>
            <person name="Chan C."/>
        </authorList>
    </citation>
    <scope>NUCLEOTIDE SEQUENCE</scope>
</reference>
<gene>
    <name evidence="3" type="primary">sif2</name>
    <name evidence="3" type="ORF">SPIL2461_LOCUS15194</name>
</gene>
<proteinExistence type="inferred from homology"/>
<comment type="caution">
    <text evidence="3">The sequence shown here is derived from an EMBL/GenBank/DDBJ whole genome shotgun (WGS) entry which is preliminary data.</text>
</comment>
<evidence type="ECO:0000259" key="2">
    <source>
        <dbReference type="Pfam" id="PF02582"/>
    </source>
</evidence>